<proteinExistence type="predicted"/>
<dbReference type="EMBL" id="CAJVPU010048453">
    <property type="protein sequence ID" value="CAG8755638.1"/>
    <property type="molecule type" value="Genomic_DNA"/>
</dbReference>
<evidence type="ECO:0000313" key="1">
    <source>
        <dbReference type="EMBL" id="CAG8755638.1"/>
    </source>
</evidence>
<dbReference type="Proteomes" id="UP000789702">
    <property type="component" value="Unassembled WGS sequence"/>
</dbReference>
<protein>
    <submittedName>
        <fullName evidence="1">6532_t:CDS:1</fullName>
    </submittedName>
</protein>
<organism evidence="1 2">
    <name type="scientific">Dentiscutata heterogama</name>
    <dbReference type="NCBI Taxonomy" id="1316150"/>
    <lineage>
        <taxon>Eukaryota</taxon>
        <taxon>Fungi</taxon>
        <taxon>Fungi incertae sedis</taxon>
        <taxon>Mucoromycota</taxon>
        <taxon>Glomeromycotina</taxon>
        <taxon>Glomeromycetes</taxon>
        <taxon>Diversisporales</taxon>
        <taxon>Gigasporaceae</taxon>
        <taxon>Dentiscutata</taxon>
    </lineage>
</organism>
<sequence>FSDDEILLIAIAIDPRCKNYKYKNAILTCQNCLKLEYNQMVIDENLELLSNEAILDLSESFISTVFTAAAHKNTLSRLAGLACKYLAIPATSVLCEHLFSQCENVMTKKRTQLTPQIF</sequence>
<comment type="caution">
    <text evidence="1">The sequence shown here is derived from an EMBL/GenBank/DDBJ whole genome shotgun (WGS) entry which is preliminary data.</text>
</comment>
<name>A0ACA9QJI8_9GLOM</name>
<evidence type="ECO:0000313" key="2">
    <source>
        <dbReference type="Proteomes" id="UP000789702"/>
    </source>
</evidence>
<accession>A0ACA9QJI8</accession>
<gene>
    <name evidence="1" type="ORF">DHETER_LOCUS14926</name>
</gene>
<feature type="non-terminal residue" evidence="1">
    <location>
        <position position="1"/>
    </location>
</feature>
<reference evidence="1" key="1">
    <citation type="submission" date="2021-06" db="EMBL/GenBank/DDBJ databases">
        <authorList>
            <person name="Kallberg Y."/>
            <person name="Tangrot J."/>
            <person name="Rosling A."/>
        </authorList>
    </citation>
    <scope>NUCLEOTIDE SEQUENCE</scope>
    <source>
        <strain evidence="1">IL203A</strain>
    </source>
</reference>
<feature type="non-terminal residue" evidence="1">
    <location>
        <position position="118"/>
    </location>
</feature>
<keyword evidence="2" id="KW-1185">Reference proteome</keyword>